<name>A0ACC0WRL1_9STRA</name>
<reference evidence="1 2" key="1">
    <citation type="journal article" date="2022" name="bioRxiv">
        <title>The genome of the oomycete Peronosclerospora sorghi, a cosmopolitan pathogen of maize and sorghum, is inflated with dispersed pseudogenes.</title>
        <authorList>
            <person name="Fletcher K."/>
            <person name="Martin F."/>
            <person name="Isakeit T."/>
            <person name="Cavanaugh K."/>
            <person name="Magill C."/>
            <person name="Michelmore R."/>
        </authorList>
    </citation>
    <scope>NUCLEOTIDE SEQUENCE [LARGE SCALE GENOMIC DNA]</scope>
    <source>
        <strain evidence="1">P6</strain>
    </source>
</reference>
<keyword evidence="2" id="KW-1185">Reference proteome</keyword>
<dbReference type="Proteomes" id="UP001163321">
    <property type="component" value="Chromosome 1"/>
</dbReference>
<protein>
    <submittedName>
        <fullName evidence="1">Uncharacterized protein</fullName>
    </submittedName>
</protein>
<organism evidence="1 2">
    <name type="scientific">Peronosclerospora sorghi</name>
    <dbReference type="NCBI Taxonomy" id="230839"/>
    <lineage>
        <taxon>Eukaryota</taxon>
        <taxon>Sar</taxon>
        <taxon>Stramenopiles</taxon>
        <taxon>Oomycota</taxon>
        <taxon>Peronosporomycetes</taxon>
        <taxon>Peronosporales</taxon>
        <taxon>Peronosporaceae</taxon>
        <taxon>Peronosclerospora</taxon>
    </lineage>
</organism>
<evidence type="ECO:0000313" key="2">
    <source>
        <dbReference type="Proteomes" id="UP001163321"/>
    </source>
</evidence>
<sequence length="206" mass="23381">MAMTNKEEIVDALLDDYVPSNGGHVAGSAPSSGLFAIASTMSYRKRERSESECTRKRALKSGRKTEEMLELVMTRIQVRLELFDDAEEQSLVSHTILSLGDTELLDYISTSQIRKIVCYWKSEVAHPRESGSSMVRVQVMTVRPGAKLCEEHRLKARFLPLRINIDQEVVKFLRQFVPMDDEASTWDECAKQAIANDRNGSRRRNA</sequence>
<comment type="caution">
    <text evidence="1">The sequence shown here is derived from an EMBL/GenBank/DDBJ whole genome shotgun (WGS) entry which is preliminary data.</text>
</comment>
<gene>
    <name evidence="1" type="ORF">PsorP6_000170</name>
</gene>
<accession>A0ACC0WRL1</accession>
<proteinExistence type="predicted"/>
<dbReference type="EMBL" id="CM047580">
    <property type="protein sequence ID" value="KAI9921533.1"/>
    <property type="molecule type" value="Genomic_DNA"/>
</dbReference>
<evidence type="ECO:0000313" key="1">
    <source>
        <dbReference type="EMBL" id="KAI9921533.1"/>
    </source>
</evidence>